<dbReference type="Proteomes" id="UP000533598">
    <property type="component" value="Unassembled WGS sequence"/>
</dbReference>
<feature type="transmembrane region" description="Helical" evidence="5">
    <location>
        <begin position="284"/>
        <end position="304"/>
    </location>
</feature>
<dbReference type="PANTHER" id="PTHR43471:SF3">
    <property type="entry name" value="ABC TRANSPORTER PERMEASE PROTEIN NATB"/>
    <property type="match status" value="1"/>
</dbReference>
<keyword evidence="3 5" id="KW-1133">Transmembrane helix</keyword>
<evidence type="ECO:0000313" key="8">
    <source>
        <dbReference type="Proteomes" id="UP000533598"/>
    </source>
</evidence>
<comment type="caution">
    <text evidence="7">The sequence shown here is derived from an EMBL/GenBank/DDBJ whole genome shotgun (WGS) entry which is preliminary data.</text>
</comment>
<keyword evidence="8" id="KW-1185">Reference proteome</keyword>
<evidence type="ECO:0000256" key="5">
    <source>
        <dbReference type="SAM" id="Phobius"/>
    </source>
</evidence>
<feature type="transmembrane region" description="Helical" evidence="5">
    <location>
        <begin position="254"/>
        <end position="275"/>
    </location>
</feature>
<evidence type="ECO:0000256" key="4">
    <source>
        <dbReference type="ARBA" id="ARBA00023136"/>
    </source>
</evidence>
<feature type="transmembrane region" description="Helical" evidence="5">
    <location>
        <begin position="208"/>
        <end position="234"/>
    </location>
</feature>
<feature type="transmembrane region" description="Helical" evidence="5">
    <location>
        <begin position="27"/>
        <end position="48"/>
    </location>
</feature>
<keyword evidence="2 5" id="KW-0812">Transmembrane</keyword>
<organism evidence="7 8">
    <name type="scientific">Crossiella cryophila</name>
    <dbReference type="NCBI Taxonomy" id="43355"/>
    <lineage>
        <taxon>Bacteria</taxon>
        <taxon>Bacillati</taxon>
        <taxon>Actinomycetota</taxon>
        <taxon>Actinomycetes</taxon>
        <taxon>Pseudonocardiales</taxon>
        <taxon>Pseudonocardiaceae</taxon>
        <taxon>Crossiella</taxon>
    </lineage>
</organism>
<dbReference type="EMBL" id="JACHMH010000001">
    <property type="protein sequence ID" value="MBB4676027.1"/>
    <property type="molecule type" value="Genomic_DNA"/>
</dbReference>
<evidence type="ECO:0000256" key="2">
    <source>
        <dbReference type="ARBA" id="ARBA00022692"/>
    </source>
</evidence>
<dbReference type="AlphaFoldDB" id="A0A7W7FSC5"/>
<accession>A0A7W7FSC5</accession>
<evidence type="ECO:0000256" key="1">
    <source>
        <dbReference type="ARBA" id="ARBA00004141"/>
    </source>
</evidence>
<comment type="subcellular location">
    <subcellularLocation>
        <location evidence="1">Membrane</location>
        <topology evidence="1">Multi-pass membrane protein</topology>
    </subcellularLocation>
</comment>
<dbReference type="Pfam" id="PF12698">
    <property type="entry name" value="ABC2_membrane_3"/>
    <property type="match status" value="1"/>
</dbReference>
<dbReference type="GO" id="GO:0016020">
    <property type="term" value="C:membrane"/>
    <property type="evidence" value="ECO:0007669"/>
    <property type="project" value="UniProtKB-SubCell"/>
</dbReference>
<dbReference type="GO" id="GO:0140359">
    <property type="term" value="F:ABC-type transporter activity"/>
    <property type="evidence" value="ECO:0007669"/>
    <property type="project" value="InterPro"/>
</dbReference>
<dbReference type="InterPro" id="IPR013525">
    <property type="entry name" value="ABC2_TM"/>
</dbReference>
<reference evidence="7 8" key="1">
    <citation type="submission" date="2020-08" db="EMBL/GenBank/DDBJ databases">
        <title>Sequencing the genomes of 1000 actinobacteria strains.</title>
        <authorList>
            <person name="Klenk H.-P."/>
        </authorList>
    </citation>
    <scope>NUCLEOTIDE SEQUENCE [LARGE SCALE GENOMIC DNA]</scope>
    <source>
        <strain evidence="7 8">DSM 44230</strain>
    </source>
</reference>
<gene>
    <name evidence="7" type="ORF">HNR67_002145</name>
</gene>
<proteinExistence type="predicted"/>
<feature type="domain" description="ABC-2 type transporter transmembrane" evidence="6">
    <location>
        <begin position="26"/>
        <end position="358"/>
    </location>
</feature>
<feature type="transmembrane region" description="Helical" evidence="5">
    <location>
        <begin position="161"/>
        <end position="187"/>
    </location>
</feature>
<keyword evidence="4 5" id="KW-0472">Membrane</keyword>
<sequence>MNTQLGPARGAWLVASREIATRMRGKSFVLGTLLMLAIVGALVGFAALGGGTERTAAVTARSTQAGAALQAQLQATGGKLALRTVADAAEGERLVRAGEVDVFLDSGPGVRAIVDKDTDSELRGALDVLAVKSVLDQAGRAPEPAQVRALTPADPDRGSRLALAFATAMLLYFALLGYGITVAQGVVEEKSSRVVELLLAAVRPWQLLAGKVIGIGLVGLAQLALVTGAGLVAATATGSVSLPSGTVGTITALIGWYLLGFTLYATLFAATGALVSRQEDMQSVIMPVMMLIVIPMAGGLPLLLRNPNDQLVEWVSLLPPFAPMLMPIRAALGAAPLWQQLLAAGLMLPAIGLLLWLGGRVYANTVLRVGARSKLTEALSRR</sequence>
<evidence type="ECO:0000256" key="3">
    <source>
        <dbReference type="ARBA" id="ARBA00022989"/>
    </source>
</evidence>
<feature type="transmembrane region" description="Helical" evidence="5">
    <location>
        <begin position="337"/>
        <end position="358"/>
    </location>
</feature>
<protein>
    <submittedName>
        <fullName evidence="7">ABC-2 type transport system permease protein</fullName>
    </submittedName>
</protein>
<name>A0A7W7FSC5_9PSEU</name>
<dbReference type="PANTHER" id="PTHR43471">
    <property type="entry name" value="ABC TRANSPORTER PERMEASE"/>
    <property type="match status" value="1"/>
</dbReference>
<evidence type="ECO:0000313" key="7">
    <source>
        <dbReference type="EMBL" id="MBB4676027.1"/>
    </source>
</evidence>
<evidence type="ECO:0000259" key="6">
    <source>
        <dbReference type="Pfam" id="PF12698"/>
    </source>
</evidence>
<dbReference type="RefSeq" id="WP_185001903.1">
    <property type="nucleotide sequence ID" value="NZ_BAAAUI010000021.1"/>
</dbReference>